<dbReference type="PANTHER" id="PTHR31920">
    <property type="entry name" value="B3 DOMAIN-CONTAINING"/>
    <property type="match status" value="1"/>
</dbReference>
<dbReference type="EMBL" id="LNRQ01000002">
    <property type="protein sequence ID" value="KZN06324.1"/>
    <property type="molecule type" value="Genomic_DNA"/>
</dbReference>
<dbReference type="PROSITE" id="PS50863">
    <property type="entry name" value="B3"/>
    <property type="match status" value="1"/>
</dbReference>
<comment type="subcellular location">
    <subcellularLocation>
        <location evidence="1">Nucleus</location>
    </subcellularLocation>
</comment>
<proteinExistence type="predicted"/>
<accession>A0A166EB42</accession>
<keyword evidence="4" id="KW-0804">Transcription</keyword>
<evidence type="ECO:0000256" key="3">
    <source>
        <dbReference type="ARBA" id="ARBA00023125"/>
    </source>
</evidence>
<dbReference type="PANTHER" id="PTHR31920:SF37">
    <property type="entry name" value="B3 DOMAIN-CONTAINING TRANSCRIPTION FACTOR VRN1"/>
    <property type="match status" value="1"/>
</dbReference>
<dbReference type="InterPro" id="IPR050655">
    <property type="entry name" value="Plant_B3_domain"/>
</dbReference>
<dbReference type="InterPro" id="IPR015300">
    <property type="entry name" value="DNA-bd_pseudobarrel_sf"/>
</dbReference>
<protein>
    <recommendedName>
        <fullName evidence="6">TF-B3 domain-containing protein</fullName>
    </recommendedName>
</protein>
<sequence length="379" mass="43553">MRLDLLCTLLYYVQFVISFAACNLFLRSSVMCRSMDCIGLVADKFCILLTREDTVANKLNVPIKFCSKYSNLLHDEMELQLRNGYILPVQIDLVSSEMMGLLCFFKHFDLKGGEYMIFEYFGRFKFNVYIIGSDGSEIRYPEMNNCLPAIVTIGDGGWRFVKFRVEGDGVIDEIDPPVGFIERCGFALPDRIIFVLSNGKKFAGSYNRESGCFSGLSSMFRILGIENLKGVSKFLFTYDGTEVVSICAFDSENYEIVFPGTPLDFDADGYDPIIGKFFRVTAESKHMFDDSFRVDISNEFDDLCLEWPACHCINVYSGSACWRLLIRRREDSHCSTIVDGWQKFRDDLGLKIGHVCVFQCPYKSYDQFRIRVWMNNEDY</sequence>
<evidence type="ECO:0000259" key="6">
    <source>
        <dbReference type="PROSITE" id="PS50863"/>
    </source>
</evidence>
<gene>
    <name evidence="7" type="ORF">DCAR_007161</name>
    <name evidence="8" type="ORF">DCAR_0208083</name>
</gene>
<dbReference type="Proteomes" id="UP000077755">
    <property type="component" value="Chromosome 2"/>
</dbReference>
<dbReference type="GO" id="GO:0003677">
    <property type="term" value="F:DNA binding"/>
    <property type="evidence" value="ECO:0007669"/>
    <property type="project" value="UniProtKB-KW"/>
</dbReference>
<dbReference type="AlphaFoldDB" id="A0A166EB42"/>
<evidence type="ECO:0000313" key="7">
    <source>
        <dbReference type="EMBL" id="KZN06324.1"/>
    </source>
</evidence>
<reference evidence="8" key="2">
    <citation type="submission" date="2022-03" db="EMBL/GenBank/DDBJ databases">
        <title>Draft title - Genomic analysis of global carrot germplasm unveils the trajectory of domestication and the origin of high carotenoid orange carrot.</title>
        <authorList>
            <person name="Iorizzo M."/>
            <person name="Ellison S."/>
            <person name="Senalik D."/>
            <person name="Macko-Podgorni A."/>
            <person name="Grzebelus D."/>
            <person name="Bostan H."/>
            <person name="Rolling W."/>
            <person name="Curaba J."/>
            <person name="Simon P."/>
        </authorList>
    </citation>
    <scope>NUCLEOTIDE SEQUENCE</scope>
    <source>
        <tissue evidence="8">Leaf</tissue>
    </source>
</reference>
<evidence type="ECO:0000256" key="4">
    <source>
        <dbReference type="ARBA" id="ARBA00023163"/>
    </source>
</evidence>
<dbReference type="Gene3D" id="2.40.330.10">
    <property type="entry name" value="DNA-binding pseudobarrel domain"/>
    <property type="match status" value="2"/>
</dbReference>
<keyword evidence="9" id="KW-1185">Reference proteome</keyword>
<organism evidence="7">
    <name type="scientific">Daucus carota subsp. sativus</name>
    <name type="common">Carrot</name>
    <dbReference type="NCBI Taxonomy" id="79200"/>
    <lineage>
        <taxon>Eukaryota</taxon>
        <taxon>Viridiplantae</taxon>
        <taxon>Streptophyta</taxon>
        <taxon>Embryophyta</taxon>
        <taxon>Tracheophyta</taxon>
        <taxon>Spermatophyta</taxon>
        <taxon>Magnoliopsida</taxon>
        <taxon>eudicotyledons</taxon>
        <taxon>Gunneridae</taxon>
        <taxon>Pentapetalae</taxon>
        <taxon>asterids</taxon>
        <taxon>campanulids</taxon>
        <taxon>Apiales</taxon>
        <taxon>Apiaceae</taxon>
        <taxon>Apioideae</taxon>
        <taxon>Scandiceae</taxon>
        <taxon>Daucinae</taxon>
        <taxon>Daucus</taxon>
        <taxon>Daucus sect. Daucus</taxon>
    </lineage>
</organism>
<evidence type="ECO:0000256" key="5">
    <source>
        <dbReference type="ARBA" id="ARBA00023242"/>
    </source>
</evidence>
<reference evidence="7" key="1">
    <citation type="journal article" date="2016" name="Nat. Genet.">
        <title>A high-quality carrot genome assembly provides new insights into carotenoid accumulation and asterid genome evolution.</title>
        <authorList>
            <person name="Iorizzo M."/>
            <person name="Ellison S."/>
            <person name="Senalik D."/>
            <person name="Zeng P."/>
            <person name="Satapoomin P."/>
            <person name="Huang J."/>
            <person name="Bowman M."/>
            <person name="Iovene M."/>
            <person name="Sanseverino W."/>
            <person name="Cavagnaro P."/>
            <person name="Yildiz M."/>
            <person name="Macko-Podgorni A."/>
            <person name="Moranska E."/>
            <person name="Grzebelus E."/>
            <person name="Grzebelus D."/>
            <person name="Ashrafi H."/>
            <person name="Zheng Z."/>
            <person name="Cheng S."/>
            <person name="Spooner D."/>
            <person name="Van Deynze A."/>
            <person name="Simon P."/>
        </authorList>
    </citation>
    <scope>NUCLEOTIDE SEQUENCE [LARGE SCALE GENOMIC DNA]</scope>
    <source>
        <tissue evidence="7">Leaf</tissue>
    </source>
</reference>
<dbReference type="SUPFAM" id="SSF101936">
    <property type="entry name" value="DNA-binding pseudobarrel domain"/>
    <property type="match status" value="2"/>
</dbReference>
<dbReference type="Gramene" id="KZN06324">
    <property type="protein sequence ID" value="KZN06324"/>
    <property type="gene ID" value="DCAR_007161"/>
</dbReference>
<evidence type="ECO:0000313" key="9">
    <source>
        <dbReference type="Proteomes" id="UP000077755"/>
    </source>
</evidence>
<dbReference type="InterPro" id="IPR003340">
    <property type="entry name" value="B3_DNA-bd"/>
</dbReference>
<name>A0A166EB42_DAUCS</name>
<dbReference type="EMBL" id="CP093344">
    <property type="protein sequence ID" value="WOG88848.1"/>
    <property type="molecule type" value="Genomic_DNA"/>
</dbReference>
<feature type="domain" description="TF-B3" evidence="6">
    <location>
        <begin position="322"/>
        <end position="376"/>
    </location>
</feature>
<keyword evidence="2" id="KW-0805">Transcription regulation</keyword>
<evidence type="ECO:0000256" key="2">
    <source>
        <dbReference type="ARBA" id="ARBA00023015"/>
    </source>
</evidence>
<evidence type="ECO:0000313" key="8">
    <source>
        <dbReference type="EMBL" id="WOG88848.1"/>
    </source>
</evidence>
<dbReference type="PROSITE" id="PS51257">
    <property type="entry name" value="PROKAR_LIPOPROTEIN"/>
    <property type="match status" value="1"/>
</dbReference>
<keyword evidence="5" id="KW-0539">Nucleus</keyword>
<keyword evidence="3" id="KW-0238">DNA-binding</keyword>
<evidence type="ECO:0000256" key="1">
    <source>
        <dbReference type="ARBA" id="ARBA00004123"/>
    </source>
</evidence>
<dbReference type="GO" id="GO:0005634">
    <property type="term" value="C:nucleus"/>
    <property type="evidence" value="ECO:0007669"/>
    <property type="project" value="UniProtKB-SubCell"/>
</dbReference>